<organism evidence="3 4">
    <name type="scientific">Leminorella richardii</name>
    <dbReference type="NCBI Taxonomy" id="158841"/>
    <lineage>
        <taxon>Bacteria</taxon>
        <taxon>Pseudomonadati</taxon>
        <taxon>Pseudomonadota</taxon>
        <taxon>Gammaproteobacteria</taxon>
        <taxon>Enterobacterales</taxon>
        <taxon>Budviciaceae</taxon>
        <taxon>Leminorella</taxon>
    </lineage>
</organism>
<dbReference type="Pfam" id="PF18050">
    <property type="entry name" value="Cyclophil_like2"/>
    <property type="match status" value="1"/>
</dbReference>
<gene>
    <name evidence="3" type="ORF">NCTC12151_02066</name>
</gene>
<proteinExistence type="predicted"/>
<dbReference type="Proteomes" id="UP000249005">
    <property type="component" value="Chromosome 1"/>
</dbReference>
<keyword evidence="1" id="KW-0732">Signal</keyword>
<evidence type="ECO:0000259" key="2">
    <source>
        <dbReference type="Pfam" id="PF18050"/>
    </source>
</evidence>
<dbReference type="EMBL" id="LS483470">
    <property type="protein sequence ID" value="SQI41431.1"/>
    <property type="molecule type" value="Genomic_DNA"/>
</dbReference>
<sequence>MKKRLFLSFCLIANGVFPVHANNLPQPGKENPIKIKMTIHQQSYDVELEDNPTTKALIKRLPLTLTMQELNGNEKFADLSSTLPISPIGPGTIHEGELMLYGRQTLVLFYQTFQTSYSYTSIGRIIASDTLQNTVGHSNISVNFSMVE</sequence>
<keyword evidence="4" id="KW-1185">Reference proteome</keyword>
<dbReference type="Gene3D" id="2.40.100.20">
    <property type="match status" value="1"/>
</dbReference>
<evidence type="ECO:0000313" key="3">
    <source>
        <dbReference type="EMBL" id="SQI41431.1"/>
    </source>
</evidence>
<dbReference type="AlphaFoldDB" id="A0A2X4URK6"/>
<accession>A0A2X4URK6</accession>
<dbReference type="InterPro" id="IPR029000">
    <property type="entry name" value="Cyclophilin-like_dom_sf"/>
</dbReference>
<feature type="chain" id="PRO_5015992580" evidence="1">
    <location>
        <begin position="22"/>
        <end position="148"/>
    </location>
</feature>
<dbReference type="KEGG" id="lri:NCTC12151_02066"/>
<evidence type="ECO:0000256" key="1">
    <source>
        <dbReference type="SAM" id="SignalP"/>
    </source>
</evidence>
<dbReference type="RefSeq" id="WP_232054895.1">
    <property type="nucleotide sequence ID" value="NZ_LR698987.1"/>
</dbReference>
<reference evidence="3 4" key="1">
    <citation type="submission" date="2018-06" db="EMBL/GenBank/DDBJ databases">
        <authorList>
            <consortium name="Pathogen Informatics"/>
            <person name="Doyle S."/>
        </authorList>
    </citation>
    <scope>NUCLEOTIDE SEQUENCE [LARGE SCALE GENOMIC DNA]</scope>
    <source>
        <strain evidence="3 4">NCTC12151</strain>
    </source>
</reference>
<dbReference type="SUPFAM" id="SSF50891">
    <property type="entry name" value="Cyclophilin-like"/>
    <property type="match status" value="1"/>
</dbReference>
<name>A0A2X4URK6_9GAMM</name>
<dbReference type="InterPro" id="IPR041183">
    <property type="entry name" value="Cyclophilin-like"/>
</dbReference>
<evidence type="ECO:0000313" key="4">
    <source>
        <dbReference type="Proteomes" id="UP000249005"/>
    </source>
</evidence>
<feature type="domain" description="Cyclophilin-like" evidence="2">
    <location>
        <begin position="37"/>
        <end position="144"/>
    </location>
</feature>
<protein>
    <submittedName>
        <fullName evidence="3">Uncharacterized conserved protein</fullName>
    </submittedName>
</protein>
<feature type="signal peptide" evidence="1">
    <location>
        <begin position="1"/>
        <end position="21"/>
    </location>
</feature>